<sequence length="347" mass="38404">MASQLPSPPVSRPSSPSNTSRSQPDPVEAETSDSKAQADLQQQSKDQKSPEELLSERLDALLISYLTILETYTNLRTQLSKDFSQGFFALAQANRNANSTLGVGRRYGEEGFDERMKADRVAKIQEKGNSMLHKSCWKAHDFEEEEEQTLEAGNSDGTRTGKTPARRTGSLSRSNEDMEILKDDSEENVQEPTAKPLYRISITSSVSDTSRDPLKWYGILIPPALRTCQTHFTAAVSSTIPEILNITSTLRELEEEIWGLRRQLGIGDEYETPTLNEPESRYDINIESKLLASKTTGGQESESLLMTRTISSAKSQTTQAKKSSLLSASPPTASLRSEPRSKVLKLG</sequence>
<evidence type="ECO:0000313" key="4">
    <source>
        <dbReference type="Proteomes" id="UP000053029"/>
    </source>
</evidence>
<dbReference type="AlphaFoldDB" id="A0A0D2H4W9"/>
<dbReference type="OrthoDB" id="408631at2759"/>
<dbReference type="RefSeq" id="XP_013289723.1">
    <property type="nucleotide sequence ID" value="XM_013434269.1"/>
</dbReference>
<gene>
    <name evidence="3" type="ORF">Z517_01308</name>
</gene>
<dbReference type="GeneID" id="25300798"/>
<dbReference type="EMBL" id="KN846969">
    <property type="protein sequence ID" value="KIW85915.1"/>
    <property type="molecule type" value="Genomic_DNA"/>
</dbReference>
<accession>A0A0D2H4W9</accession>
<dbReference type="GO" id="GO:0051082">
    <property type="term" value="F:unfolded protein binding"/>
    <property type="evidence" value="ECO:0007669"/>
    <property type="project" value="TreeGrafter"/>
</dbReference>
<proteinExistence type="predicted"/>
<evidence type="ECO:0000256" key="2">
    <source>
        <dbReference type="SAM" id="MobiDB-lite"/>
    </source>
</evidence>
<feature type="region of interest" description="Disordered" evidence="2">
    <location>
        <begin position="308"/>
        <end position="347"/>
    </location>
</feature>
<feature type="compositionally biased region" description="Low complexity" evidence="2">
    <location>
        <begin position="320"/>
        <end position="336"/>
    </location>
</feature>
<dbReference type="PANTHER" id="PTHR31996:SF2">
    <property type="entry name" value="COILED-COIL DOMAIN-CONTAINING PROTEIN 115"/>
    <property type="match status" value="1"/>
</dbReference>
<protein>
    <recommendedName>
        <fullName evidence="1">Vacuolar ATPase assembly protein VMA22</fullName>
    </recommendedName>
</protein>
<dbReference type="HOGENOM" id="CLU_057721_3_0_1"/>
<evidence type="ECO:0000313" key="3">
    <source>
        <dbReference type="EMBL" id="KIW85915.1"/>
    </source>
</evidence>
<dbReference type="InterPro" id="IPR040357">
    <property type="entry name" value="Vma22/CCDC115"/>
</dbReference>
<dbReference type="PANTHER" id="PTHR31996">
    <property type="entry name" value="COILED-COIL DOMAIN-CONTAINING PROTEIN 115"/>
    <property type="match status" value="1"/>
</dbReference>
<organism evidence="3 4">
    <name type="scientific">Fonsecaea pedrosoi CBS 271.37</name>
    <dbReference type="NCBI Taxonomy" id="1442368"/>
    <lineage>
        <taxon>Eukaryota</taxon>
        <taxon>Fungi</taxon>
        <taxon>Dikarya</taxon>
        <taxon>Ascomycota</taxon>
        <taxon>Pezizomycotina</taxon>
        <taxon>Eurotiomycetes</taxon>
        <taxon>Chaetothyriomycetidae</taxon>
        <taxon>Chaetothyriales</taxon>
        <taxon>Herpotrichiellaceae</taxon>
        <taxon>Fonsecaea</taxon>
    </lineage>
</organism>
<reference evidence="3 4" key="1">
    <citation type="submission" date="2015-01" db="EMBL/GenBank/DDBJ databases">
        <title>The Genome Sequence of Fonsecaea pedrosoi CBS 271.37.</title>
        <authorList>
            <consortium name="The Broad Institute Genomics Platform"/>
            <person name="Cuomo C."/>
            <person name="de Hoog S."/>
            <person name="Gorbushina A."/>
            <person name="Stielow B."/>
            <person name="Teixiera M."/>
            <person name="Abouelleil A."/>
            <person name="Chapman S.B."/>
            <person name="Priest M."/>
            <person name="Young S.K."/>
            <person name="Wortman J."/>
            <person name="Nusbaum C."/>
            <person name="Birren B."/>
        </authorList>
    </citation>
    <scope>NUCLEOTIDE SEQUENCE [LARGE SCALE GENOMIC DNA]</scope>
    <source>
        <strain evidence="3 4">CBS 271.37</strain>
    </source>
</reference>
<dbReference type="STRING" id="1442368.A0A0D2H4W9"/>
<keyword evidence="4" id="KW-1185">Reference proteome</keyword>
<dbReference type="Proteomes" id="UP000053029">
    <property type="component" value="Unassembled WGS sequence"/>
</dbReference>
<feature type="compositionally biased region" description="Polar residues" evidence="2">
    <location>
        <begin position="151"/>
        <end position="161"/>
    </location>
</feature>
<dbReference type="GO" id="GO:1990871">
    <property type="term" value="C:Vma12-Vma22 assembly complex"/>
    <property type="evidence" value="ECO:0007669"/>
    <property type="project" value="TreeGrafter"/>
</dbReference>
<feature type="region of interest" description="Disordered" evidence="2">
    <location>
        <begin position="1"/>
        <end position="52"/>
    </location>
</feature>
<feature type="compositionally biased region" description="Low complexity" evidence="2">
    <location>
        <begin position="12"/>
        <end position="24"/>
    </location>
</feature>
<dbReference type="VEuPathDB" id="FungiDB:Z517_01308"/>
<dbReference type="Pfam" id="PF21730">
    <property type="entry name" value="Vma22_CCDC115"/>
    <property type="match status" value="1"/>
</dbReference>
<dbReference type="GO" id="GO:0070072">
    <property type="term" value="P:vacuolar proton-transporting V-type ATPase complex assembly"/>
    <property type="evidence" value="ECO:0007669"/>
    <property type="project" value="InterPro"/>
</dbReference>
<feature type="compositionally biased region" description="Basic and acidic residues" evidence="2">
    <location>
        <begin position="174"/>
        <end position="183"/>
    </location>
</feature>
<feature type="compositionally biased region" description="Polar residues" evidence="2">
    <location>
        <begin position="308"/>
        <end position="319"/>
    </location>
</feature>
<name>A0A0D2H4W9_9EURO</name>
<feature type="region of interest" description="Disordered" evidence="2">
    <location>
        <begin position="144"/>
        <end position="190"/>
    </location>
</feature>
<feature type="compositionally biased region" description="Pro residues" evidence="2">
    <location>
        <begin position="1"/>
        <end position="11"/>
    </location>
</feature>
<evidence type="ECO:0000256" key="1">
    <source>
        <dbReference type="ARBA" id="ARBA00093634"/>
    </source>
</evidence>